<dbReference type="PANTHER" id="PTHR43223:SF1">
    <property type="entry name" value="ALKYL_ARYL-SULFATASE BDS1"/>
    <property type="match status" value="1"/>
</dbReference>
<dbReference type="Proteomes" id="UP000183805">
    <property type="component" value="Unassembled WGS sequence"/>
</dbReference>
<accession>A0ABY1GDZ2</accession>
<protein>
    <submittedName>
        <fullName evidence="1">Uncharacterized protein</fullName>
    </submittedName>
</protein>
<sequence>MCTHYTQAESDLTSKPASKFTVQKNQQLLQTLPFNDKTDFALASKGLIAKPQNKHILNANGEVIWDFNQFDFLKEHDFIPSINPSLHRQALLNLNYGLFKVSEHIYQVRGFDLANVTYVKGDTG</sequence>
<evidence type="ECO:0000313" key="1">
    <source>
        <dbReference type="EMBL" id="SFT51571.1"/>
    </source>
</evidence>
<reference evidence="1 2" key="1">
    <citation type="submission" date="2016-10" db="EMBL/GenBank/DDBJ databases">
        <authorList>
            <person name="Varghese N."/>
            <person name="Submissions S."/>
        </authorList>
    </citation>
    <scope>NUCLEOTIDE SEQUENCE [LARGE SCALE GENOMIC DNA]</scope>
    <source>
        <strain evidence="1 2">CGMCC 1.8499</strain>
    </source>
</reference>
<proteinExistence type="predicted"/>
<dbReference type="PANTHER" id="PTHR43223">
    <property type="entry name" value="ALKYL/ARYL-SULFATASE"/>
    <property type="match status" value="1"/>
</dbReference>
<keyword evidence="2" id="KW-1185">Reference proteome</keyword>
<name>A0ABY1GDZ2_9GAMM</name>
<dbReference type="SUPFAM" id="SSF56281">
    <property type="entry name" value="Metallo-hydrolase/oxidoreductase"/>
    <property type="match status" value="1"/>
</dbReference>
<comment type="caution">
    <text evidence="1">The sequence shown here is derived from an EMBL/GenBank/DDBJ whole genome shotgun (WGS) entry which is preliminary data.</text>
</comment>
<dbReference type="Gene3D" id="3.60.15.30">
    <property type="entry name" value="Metallo-beta-lactamase domain"/>
    <property type="match status" value="1"/>
</dbReference>
<evidence type="ECO:0000313" key="2">
    <source>
        <dbReference type="Proteomes" id="UP000183805"/>
    </source>
</evidence>
<dbReference type="RefSeq" id="WP_218158189.1">
    <property type="nucleotide sequence ID" value="NZ_FPAZ01000004.1"/>
</dbReference>
<gene>
    <name evidence="1" type="ORF">SAMN04487854_10410</name>
</gene>
<dbReference type="InterPro" id="IPR036866">
    <property type="entry name" value="RibonucZ/Hydroxyglut_hydro"/>
</dbReference>
<dbReference type="EMBL" id="FPAZ01000004">
    <property type="protein sequence ID" value="SFT51571.1"/>
    <property type="molecule type" value="Genomic_DNA"/>
</dbReference>
<organism evidence="1 2">
    <name type="scientific">Pseudoalteromonas lipolytica</name>
    <dbReference type="NCBI Taxonomy" id="570156"/>
    <lineage>
        <taxon>Bacteria</taxon>
        <taxon>Pseudomonadati</taxon>
        <taxon>Pseudomonadota</taxon>
        <taxon>Gammaproteobacteria</taxon>
        <taxon>Alteromonadales</taxon>
        <taxon>Pseudoalteromonadaceae</taxon>
        <taxon>Pseudoalteromonas</taxon>
    </lineage>
</organism>
<dbReference type="InterPro" id="IPR052195">
    <property type="entry name" value="Bact_Alkyl/Aryl-Sulfatase"/>
</dbReference>